<accession>A0AAJ5ZJW8</accession>
<evidence type="ECO:0000313" key="1">
    <source>
        <dbReference type="EMBL" id="MDG0865746.1"/>
    </source>
</evidence>
<evidence type="ECO:0000313" key="3">
    <source>
        <dbReference type="Proteomes" id="UP001219901"/>
    </source>
</evidence>
<dbReference type="SUPFAM" id="SSF102198">
    <property type="entry name" value="Putative cyclase"/>
    <property type="match status" value="1"/>
</dbReference>
<dbReference type="PANTHER" id="PTHR34861">
    <property type="match status" value="1"/>
</dbReference>
<evidence type="ECO:0000313" key="4">
    <source>
        <dbReference type="Proteomes" id="UP001321249"/>
    </source>
</evidence>
<gene>
    <name evidence="1" type="ORF">GKO46_01485</name>
    <name evidence="2" type="ORF">GKO48_07740</name>
</gene>
<reference evidence="3 4" key="1">
    <citation type="submission" date="2019-11" db="EMBL/GenBank/DDBJ databases">
        <authorList>
            <person name="Cho J.-C."/>
        </authorList>
    </citation>
    <scope>NUCLEOTIDE SEQUENCE [LARGE SCALE GENOMIC DNA]</scope>
    <source>
        <strain evidence="2 3">JH1073</strain>
        <strain evidence="1 4">JH702</strain>
    </source>
</reference>
<dbReference type="Proteomes" id="UP001219901">
    <property type="component" value="Chromosome"/>
</dbReference>
<organism evidence="2 3">
    <name type="scientific">Candidatus Lucifugimonas marina</name>
    <dbReference type="NCBI Taxonomy" id="3038979"/>
    <lineage>
        <taxon>Bacteria</taxon>
        <taxon>Bacillati</taxon>
        <taxon>Chloroflexota</taxon>
        <taxon>Dehalococcoidia</taxon>
        <taxon>SAR202 cluster</taxon>
        <taxon>Candidatus Lucifugimonadales</taxon>
        <taxon>Candidatus Lucifugimonadaceae</taxon>
        <taxon>Candidatus Lucifugimonas</taxon>
    </lineage>
</organism>
<name>A0AAJ5ZJW8_9CHLR</name>
<sequence length="314" mass="34242">MTVNWPSQDDLLKWLKSDLNNWGRWGKDDQKGTLNHLSSEKTLQALSLVEEGVTVSCARPIEFAASVDVPKPPQHFMVTAGDRYRKGEGVDRQVAMDYFGLIFHGHTVTHIDSLAHFFWDGETYNGRSSSVVSVQDGATEFDVMAATGGIVTKGVLVDAPLLRGVDYIERGDGVGRADIEAAEREHGVKVEQGDVLLLRTGQLGRREVTGPVDVNVDGSSGPSPDILPLLHERGVAVMGSDTGNDVGPNPYERFSNPVHQVGIVGLGLWILDNAWLDDLAEACKQRGKWEFMISILPLKMPTVTGSPVNPMVIF</sequence>
<reference evidence="3" key="3">
    <citation type="submission" date="2023-06" db="EMBL/GenBank/DDBJ databases">
        <title>Pangenomics reveal diversification of enzyme families and niche specialization in globally abundant SAR202 bacteria.</title>
        <authorList>
            <person name="Saw J.H.W."/>
        </authorList>
    </citation>
    <scope>NUCLEOTIDE SEQUENCE [LARGE SCALE GENOMIC DNA]</scope>
    <source>
        <strain evidence="3">JH1073</strain>
    </source>
</reference>
<dbReference type="Proteomes" id="UP001321249">
    <property type="component" value="Unassembled WGS sequence"/>
</dbReference>
<dbReference type="GO" id="GO:0004061">
    <property type="term" value="F:arylformamidase activity"/>
    <property type="evidence" value="ECO:0007669"/>
    <property type="project" value="InterPro"/>
</dbReference>
<dbReference type="PANTHER" id="PTHR34861:SF10">
    <property type="entry name" value="CYCLASE"/>
    <property type="match status" value="1"/>
</dbReference>
<dbReference type="InterPro" id="IPR007325">
    <property type="entry name" value="KFase/CYL"/>
</dbReference>
<dbReference type="InterPro" id="IPR037175">
    <property type="entry name" value="KFase_sf"/>
</dbReference>
<dbReference type="EMBL" id="CP046147">
    <property type="protein sequence ID" value="WFG39513.1"/>
    <property type="molecule type" value="Genomic_DNA"/>
</dbReference>
<dbReference type="Gene3D" id="3.50.30.50">
    <property type="entry name" value="Putative cyclase"/>
    <property type="match status" value="1"/>
</dbReference>
<dbReference type="Pfam" id="PF04199">
    <property type="entry name" value="Cyclase"/>
    <property type="match status" value="1"/>
</dbReference>
<keyword evidence="3" id="KW-1185">Reference proteome</keyword>
<dbReference type="GO" id="GO:0019441">
    <property type="term" value="P:L-tryptophan catabolic process to kynurenine"/>
    <property type="evidence" value="ECO:0007669"/>
    <property type="project" value="InterPro"/>
</dbReference>
<proteinExistence type="predicted"/>
<protein>
    <submittedName>
        <fullName evidence="2">Cyclase family protein</fullName>
    </submittedName>
</protein>
<dbReference type="RefSeq" id="WP_342823289.1">
    <property type="nucleotide sequence ID" value="NZ_CP046146.1"/>
</dbReference>
<evidence type="ECO:0000313" key="2">
    <source>
        <dbReference type="EMBL" id="WFG39513.1"/>
    </source>
</evidence>
<reference evidence="2" key="2">
    <citation type="journal article" date="2023" name="Nat. Commun.">
        <title>Cultivation of marine bacteria of the SAR202 clade.</title>
        <authorList>
            <person name="Lim Y."/>
            <person name="Seo J.H."/>
            <person name="Giovannoni S.J."/>
            <person name="Kang I."/>
            <person name="Cho J.C."/>
        </authorList>
    </citation>
    <scope>NUCLEOTIDE SEQUENCE</scope>
    <source>
        <strain evidence="2">JH1073</strain>
    </source>
</reference>
<dbReference type="EMBL" id="WMBE01000001">
    <property type="protein sequence ID" value="MDG0865746.1"/>
    <property type="molecule type" value="Genomic_DNA"/>
</dbReference>
<dbReference type="AlphaFoldDB" id="A0AAJ5ZJW8"/>